<comment type="caution">
    <text evidence="2">The sequence shown here is derived from an EMBL/GenBank/DDBJ whole genome shotgun (WGS) entry which is preliminary data.</text>
</comment>
<evidence type="ECO:0000313" key="2">
    <source>
        <dbReference type="EMBL" id="MEN3747766.1"/>
    </source>
</evidence>
<protein>
    <submittedName>
        <fullName evidence="2">DUF805 domain-containing protein</fullName>
    </submittedName>
</protein>
<dbReference type="InterPro" id="IPR008523">
    <property type="entry name" value="DUF805"/>
</dbReference>
<dbReference type="PANTHER" id="PTHR34980">
    <property type="entry name" value="INNER MEMBRANE PROTEIN-RELATED-RELATED"/>
    <property type="match status" value="1"/>
</dbReference>
<keyword evidence="1" id="KW-1133">Transmembrane helix</keyword>
<feature type="transmembrane region" description="Helical" evidence="1">
    <location>
        <begin position="124"/>
        <end position="143"/>
    </location>
</feature>
<name>A0ABV0BA80_9SPHN</name>
<gene>
    <name evidence="2" type="ORF">TPR58_11355</name>
</gene>
<feature type="transmembrane region" description="Helical" evidence="1">
    <location>
        <begin position="92"/>
        <end position="112"/>
    </location>
</feature>
<organism evidence="2 3">
    <name type="scientific">Sphingomonas rustica</name>
    <dbReference type="NCBI Taxonomy" id="3103142"/>
    <lineage>
        <taxon>Bacteria</taxon>
        <taxon>Pseudomonadati</taxon>
        <taxon>Pseudomonadota</taxon>
        <taxon>Alphaproteobacteria</taxon>
        <taxon>Sphingomonadales</taxon>
        <taxon>Sphingomonadaceae</taxon>
        <taxon>Sphingomonas</taxon>
    </lineage>
</organism>
<reference evidence="2 3" key="1">
    <citation type="submission" date="2024-05" db="EMBL/GenBank/DDBJ databases">
        <title>Sphingomonas sp. HF-S3 16S ribosomal RNA gene Genome sequencing and assembly.</title>
        <authorList>
            <person name="Lee H."/>
        </authorList>
    </citation>
    <scope>NUCLEOTIDE SEQUENCE [LARGE SCALE GENOMIC DNA]</scope>
    <source>
        <strain evidence="2 3">HF-S3</strain>
    </source>
</reference>
<keyword evidence="1" id="KW-0812">Transmembrane</keyword>
<evidence type="ECO:0000256" key="1">
    <source>
        <dbReference type="SAM" id="Phobius"/>
    </source>
</evidence>
<dbReference type="EMBL" id="JBDIZK010000006">
    <property type="protein sequence ID" value="MEN3747766.1"/>
    <property type="molecule type" value="Genomic_DNA"/>
</dbReference>
<dbReference type="RefSeq" id="WP_346246776.1">
    <property type="nucleotide sequence ID" value="NZ_JBDIZK010000006.1"/>
</dbReference>
<dbReference type="Pfam" id="PF05656">
    <property type="entry name" value="DUF805"/>
    <property type="match status" value="1"/>
</dbReference>
<feature type="transmembrane region" description="Helical" evidence="1">
    <location>
        <begin position="24"/>
        <end position="47"/>
    </location>
</feature>
<sequence length="195" mass="21183">MIGSFRHNLARLFQLGGRSSPAQFWPYMIVMILLQILATAIPASWWFSQTFANMQRFAAEHPDQATVTQGPGSYSVEIDGYHPELMGGMQEFAIGAGIIVILFLLLTGAAMIRRLHDSNRSGWWLLPTLVTLGIGLAGTPLLVTSPSSAGEPPLFLFGLLLLNNLVYLGSLLVMLLLLVADGTPGKNRYGDRTPG</sequence>
<dbReference type="Proteomes" id="UP001427805">
    <property type="component" value="Unassembled WGS sequence"/>
</dbReference>
<proteinExistence type="predicted"/>
<evidence type="ECO:0000313" key="3">
    <source>
        <dbReference type="Proteomes" id="UP001427805"/>
    </source>
</evidence>
<accession>A0ABV0BA80</accession>
<feature type="transmembrane region" description="Helical" evidence="1">
    <location>
        <begin position="155"/>
        <end position="179"/>
    </location>
</feature>
<keyword evidence="1" id="KW-0472">Membrane</keyword>
<keyword evidence="3" id="KW-1185">Reference proteome</keyword>